<keyword evidence="1" id="KW-1133">Transmembrane helix</keyword>
<organism evidence="2 3">
    <name type="scientific">Stereocaulon virgatum</name>
    <dbReference type="NCBI Taxonomy" id="373712"/>
    <lineage>
        <taxon>Eukaryota</taxon>
        <taxon>Fungi</taxon>
        <taxon>Dikarya</taxon>
        <taxon>Ascomycota</taxon>
        <taxon>Pezizomycotina</taxon>
        <taxon>Lecanoromycetes</taxon>
        <taxon>OSLEUM clade</taxon>
        <taxon>Lecanoromycetidae</taxon>
        <taxon>Lecanorales</taxon>
        <taxon>Lecanorineae</taxon>
        <taxon>Stereocaulaceae</taxon>
        <taxon>Stereocaulon</taxon>
    </lineage>
</organism>
<dbReference type="PANTHER" id="PTHR42083">
    <property type="entry name" value="MARVEL DOMAIN-CONTAINING PROTEIN"/>
    <property type="match status" value="1"/>
</dbReference>
<evidence type="ECO:0000313" key="2">
    <source>
        <dbReference type="EMBL" id="KAL2043932.1"/>
    </source>
</evidence>
<dbReference type="PANTHER" id="PTHR42083:SF1">
    <property type="entry name" value="MARVEL DOMAIN-CONTAINING PROTEIN"/>
    <property type="match status" value="1"/>
</dbReference>
<proteinExistence type="predicted"/>
<reference evidence="2 3" key="1">
    <citation type="submission" date="2024-09" db="EMBL/GenBank/DDBJ databases">
        <title>Rethinking Asexuality: The Enigmatic Case of Functional Sexual Genes in Lepraria (Stereocaulaceae).</title>
        <authorList>
            <person name="Doellman M."/>
            <person name="Sun Y."/>
            <person name="Barcenas-Pena A."/>
            <person name="Lumbsch H.T."/>
            <person name="Grewe F."/>
        </authorList>
    </citation>
    <scope>NUCLEOTIDE SEQUENCE [LARGE SCALE GENOMIC DNA]</scope>
    <source>
        <strain evidence="2 3">Mercado 3170</strain>
    </source>
</reference>
<keyword evidence="1" id="KW-0472">Membrane</keyword>
<comment type="caution">
    <text evidence="2">The sequence shown here is derived from an EMBL/GenBank/DDBJ whole genome shotgun (WGS) entry which is preliminary data.</text>
</comment>
<evidence type="ECO:0008006" key="4">
    <source>
        <dbReference type="Google" id="ProtNLM"/>
    </source>
</evidence>
<accession>A0ABR4ADN5</accession>
<protein>
    <recommendedName>
        <fullName evidence="4">MARVEL domain-containing protein</fullName>
    </recommendedName>
</protein>
<sequence length="167" mass="18442">MAFAIFNKKPTSTLSSSSTPTPIFILNLVLRFLQFVFALAVIGLYAQDLNKAHKEAKYTDSKWAYAVAIATLSAVTSLVYMIPKLKFWYACGWDTILFALWAAVFGIFGKLYIHANAQGDGGIKRMKSAVWVDLVDLLLWLVTAVMGVVLFFTLRGGRSLHTGRAAV</sequence>
<feature type="transmembrane region" description="Helical" evidence="1">
    <location>
        <begin position="134"/>
        <end position="154"/>
    </location>
</feature>
<evidence type="ECO:0000313" key="3">
    <source>
        <dbReference type="Proteomes" id="UP001590950"/>
    </source>
</evidence>
<feature type="transmembrane region" description="Helical" evidence="1">
    <location>
        <begin position="95"/>
        <end position="113"/>
    </location>
</feature>
<dbReference type="Proteomes" id="UP001590950">
    <property type="component" value="Unassembled WGS sequence"/>
</dbReference>
<feature type="transmembrane region" description="Helical" evidence="1">
    <location>
        <begin position="23"/>
        <end position="42"/>
    </location>
</feature>
<keyword evidence="3" id="KW-1185">Reference proteome</keyword>
<name>A0ABR4ADN5_9LECA</name>
<gene>
    <name evidence="2" type="ORF">N7G274_003452</name>
</gene>
<dbReference type="EMBL" id="JBEFKJ010000010">
    <property type="protein sequence ID" value="KAL2043932.1"/>
    <property type="molecule type" value="Genomic_DNA"/>
</dbReference>
<evidence type="ECO:0000256" key="1">
    <source>
        <dbReference type="SAM" id="Phobius"/>
    </source>
</evidence>
<keyword evidence="1" id="KW-0812">Transmembrane</keyword>
<feature type="transmembrane region" description="Helical" evidence="1">
    <location>
        <begin position="63"/>
        <end position="83"/>
    </location>
</feature>